<evidence type="ECO:0000313" key="2">
    <source>
        <dbReference type="Proteomes" id="UP001159427"/>
    </source>
</evidence>
<name>A0ABN8M1P0_9CNID</name>
<proteinExistence type="predicted"/>
<dbReference type="Proteomes" id="UP001159427">
    <property type="component" value="Unassembled WGS sequence"/>
</dbReference>
<protein>
    <submittedName>
        <fullName evidence="1">Uncharacterized protein</fullName>
    </submittedName>
</protein>
<evidence type="ECO:0000313" key="1">
    <source>
        <dbReference type="EMBL" id="CAH3023494.1"/>
    </source>
</evidence>
<reference evidence="1 2" key="1">
    <citation type="submission" date="2022-05" db="EMBL/GenBank/DDBJ databases">
        <authorList>
            <consortium name="Genoscope - CEA"/>
            <person name="William W."/>
        </authorList>
    </citation>
    <scope>NUCLEOTIDE SEQUENCE [LARGE SCALE GENOMIC DNA]</scope>
</reference>
<accession>A0ABN8M1P0</accession>
<keyword evidence="2" id="KW-1185">Reference proteome</keyword>
<sequence>MSGSTPVDLGNTADSSDIDESLESFCTCLTKFVDSHEFPLSKDELKKKISEIKDWVKKQKKRSDEKAKKELVQNMVKFATSTMSGIQKMRSGDVPGGTLEIISGVAVFIGEVQAGSRIGAAIGAINGTICSIIGAIFGASQPQQPSHIEQVAEVVHRELVEFNSRLQDQRYDGLKRRVSDQSSQLQKMKRGEKLDDPNLWNDYVQFMGELGNRIQSPLPKYEDILANDADVADFVTALMTYCQAFGCFNALLITAKGTFARLGKKYEENDEQADRKIDGQMRDLKEKLAFLFDENYLTFLGRLPSEGGKLKKLVAFSRNQAARRLAEMATRGFGFHKLPDYNTVESKAEIVSRQSVKLKLEGHPFERFTSFDLADSCLLQFINETAYPLKVVGGTVLKKKDSPFRRVVQCRSSVVIPVTPDFGGYVIIYMDGKLRSDDEPHGPDVTHIIELAWCYSVGEKGDPGVNIQDKTDSEFTKGKDTYDQMNEKEKTIYWKTEEGSHYMANADAAYQYPPGALRYMYRFRFLFQDFDPLDPHDVVT</sequence>
<dbReference type="EMBL" id="CALNXI010000263">
    <property type="protein sequence ID" value="CAH3023494.1"/>
    <property type="molecule type" value="Genomic_DNA"/>
</dbReference>
<comment type="caution">
    <text evidence="1">The sequence shown here is derived from an EMBL/GenBank/DDBJ whole genome shotgun (WGS) entry which is preliminary data.</text>
</comment>
<organism evidence="1 2">
    <name type="scientific">Porites evermanni</name>
    <dbReference type="NCBI Taxonomy" id="104178"/>
    <lineage>
        <taxon>Eukaryota</taxon>
        <taxon>Metazoa</taxon>
        <taxon>Cnidaria</taxon>
        <taxon>Anthozoa</taxon>
        <taxon>Hexacorallia</taxon>
        <taxon>Scleractinia</taxon>
        <taxon>Fungiina</taxon>
        <taxon>Poritidae</taxon>
        <taxon>Porites</taxon>
    </lineage>
</organism>
<feature type="non-terminal residue" evidence="1">
    <location>
        <position position="540"/>
    </location>
</feature>
<gene>
    <name evidence="1" type="ORF">PEVE_00019507</name>
</gene>